<evidence type="ECO:0000313" key="1">
    <source>
        <dbReference type="EMBL" id="VYT61492.1"/>
    </source>
</evidence>
<name>A0A6N2Y694_9CLOT</name>
<accession>A0A6N2Y694</accession>
<organism evidence="1">
    <name type="scientific">Clostridium paraputrificum</name>
    <dbReference type="NCBI Taxonomy" id="29363"/>
    <lineage>
        <taxon>Bacteria</taxon>
        <taxon>Bacillati</taxon>
        <taxon>Bacillota</taxon>
        <taxon>Clostridia</taxon>
        <taxon>Eubacteriales</taxon>
        <taxon>Clostridiaceae</taxon>
        <taxon>Clostridium</taxon>
    </lineage>
</organism>
<protein>
    <recommendedName>
        <fullName evidence="2">PD-(D/E)XK nuclease family transposase</fullName>
    </recommendedName>
</protein>
<dbReference type="AlphaFoldDB" id="A0A6N2Y694"/>
<gene>
    <name evidence="1" type="ORF">CPLFYP93_00134</name>
</gene>
<evidence type="ECO:0008006" key="2">
    <source>
        <dbReference type="Google" id="ProtNLM"/>
    </source>
</evidence>
<dbReference type="EMBL" id="CACRTV010000004">
    <property type="protein sequence ID" value="VYT61492.1"/>
    <property type="molecule type" value="Genomic_DNA"/>
</dbReference>
<reference evidence="1" key="1">
    <citation type="submission" date="2019-11" db="EMBL/GenBank/DDBJ databases">
        <authorList>
            <person name="Feng L."/>
        </authorList>
    </citation>
    <scope>NUCLEOTIDE SEQUENCE</scope>
    <source>
        <strain evidence="1">CParaputrificumLFYP93</strain>
    </source>
</reference>
<sequence length="100" mass="11644">MFLEKDTPEATLKEFMSLDTAIEKAEQKIEYLSSDEETMRIYYERERSLHERANMISSAEERKSIENAINFLRLGVDIETVVKGTGISIEKVKELNRNLE</sequence>
<proteinExistence type="predicted"/>